<sequence length="344" mass="38259">MNRQHIPISRDNYEIWFIDHLEGQLSEAESDMLQNFLLENTDLSIELENLADVTLQAPASSGFPNKALLKKASAPFSELSTYDYQMVKAIEEGAPVPEKVNMSSAAAQTDWDLYQKTKLPAAAISYPHKNKLKRKRMVLMPVAFRALAAAILLLILFNVRDDMPLYDHSNNNLVAVTETPPTIEHTPLLSQSGKETVAIHQATADMVAPDILASTNSANAEETTVEEVPEINKESPAPLPAPKLASLPTPHLPNSYETGLRLMLPQYVENHQLMASLSDQPMPRMAEPDTKTLLSRTSNLIKQVSPFNLSYNKVYDEEGELVAINLSGDNFEVAQKIPKWWGTR</sequence>
<keyword evidence="2" id="KW-0812">Transmembrane</keyword>
<protein>
    <submittedName>
        <fullName evidence="3">Uncharacterized protein</fullName>
    </submittedName>
</protein>
<evidence type="ECO:0000256" key="2">
    <source>
        <dbReference type="SAM" id="Phobius"/>
    </source>
</evidence>
<feature type="region of interest" description="Disordered" evidence="1">
    <location>
        <begin position="224"/>
        <end position="243"/>
    </location>
</feature>
<proteinExistence type="predicted"/>
<name>A0A0E9LVP0_9BACT</name>
<evidence type="ECO:0000313" key="3">
    <source>
        <dbReference type="EMBL" id="GAO29324.1"/>
    </source>
</evidence>
<dbReference type="STRING" id="1236989.JCM15548_11499"/>
<feature type="transmembrane region" description="Helical" evidence="2">
    <location>
        <begin position="138"/>
        <end position="157"/>
    </location>
</feature>
<dbReference type="Proteomes" id="UP000032900">
    <property type="component" value="Unassembled WGS sequence"/>
</dbReference>
<keyword evidence="2" id="KW-1133">Transmembrane helix</keyword>
<dbReference type="AlphaFoldDB" id="A0A0E9LVP0"/>
<gene>
    <name evidence="3" type="ORF">JCM15548_11499</name>
</gene>
<accession>A0A0E9LVP0</accession>
<keyword evidence="2" id="KW-0472">Membrane</keyword>
<organism evidence="3 4">
    <name type="scientific">Geofilum rubicundum JCM 15548</name>
    <dbReference type="NCBI Taxonomy" id="1236989"/>
    <lineage>
        <taxon>Bacteria</taxon>
        <taxon>Pseudomonadati</taxon>
        <taxon>Bacteroidota</taxon>
        <taxon>Bacteroidia</taxon>
        <taxon>Marinilabiliales</taxon>
        <taxon>Marinilabiliaceae</taxon>
        <taxon>Geofilum</taxon>
    </lineage>
</organism>
<reference evidence="3 4" key="1">
    <citation type="journal article" date="2015" name="Microbes Environ.">
        <title>Distribution and evolution of nitrogen fixation genes in the phylum bacteroidetes.</title>
        <authorList>
            <person name="Inoue J."/>
            <person name="Oshima K."/>
            <person name="Suda W."/>
            <person name="Sakamoto M."/>
            <person name="Iino T."/>
            <person name="Noda S."/>
            <person name="Hongoh Y."/>
            <person name="Hattori M."/>
            <person name="Ohkuma M."/>
        </authorList>
    </citation>
    <scope>NUCLEOTIDE SEQUENCE [LARGE SCALE GENOMIC DNA]</scope>
    <source>
        <strain evidence="3">JCM 15548</strain>
    </source>
</reference>
<evidence type="ECO:0000256" key="1">
    <source>
        <dbReference type="SAM" id="MobiDB-lite"/>
    </source>
</evidence>
<dbReference type="EMBL" id="BAZW01000008">
    <property type="protein sequence ID" value="GAO29324.1"/>
    <property type="molecule type" value="Genomic_DNA"/>
</dbReference>
<dbReference type="OrthoDB" id="663559at2"/>
<dbReference type="RefSeq" id="WP_062123501.1">
    <property type="nucleotide sequence ID" value="NZ_BAZW01000008.1"/>
</dbReference>
<keyword evidence="4" id="KW-1185">Reference proteome</keyword>
<comment type="caution">
    <text evidence="3">The sequence shown here is derived from an EMBL/GenBank/DDBJ whole genome shotgun (WGS) entry which is preliminary data.</text>
</comment>
<evidence type="ECO:0000313" key="4">
    <source>
        <dbReference type="Proteomes" id="UP000032900"/>
    </source>
</evidence>